<keyword evidence="3" id="KW-1185">Reference proteome</keyword>
<dbReference type="EMBL" id="JASCZI010100831">
    <property type="protein sequence ID" value="MED6154614.1"/>
    <property type="molecule type" value="Genomic_DNA"/>
</dbReference>
<evidence type="ECO:0000313" key="3">
    <source>
        <dbReference type="Proteomes" id="UP001341840"/>
    </source>
</evidence>
<keyword evidence="1" id="KW-1133">Transmembrane helix</keyword>
<dbReference type="Proteomes" id="UP001341840">
    <property type="component" value="Unassembled WGS sequence"/>
</dbReference>
<keyword evidence="2" id="KW-0560">Oxidoreductase</keyword>
<dbReference type="GO" id="GO:0102097">
    <property type="term" value="F:22alpha-hydroxysteroid 23-monooxygenase activity"/>
    <property type="evidence" value="ECO:0007669"/>
    <property type="project" value="UniProtKB-EC"/>
</dbReference>
<feature type="non-terminal residue" evidence="2">
    <location>
        <position position="93"/>
    </location>
</feature>
<reference evidence="2 3" key="1">
    <citation type="journal article" date="2023" name="Plants (Basel)">
        <title>Bridging the Gap: Combining Genomics and Transcriptomics Approaches to Understand Stylosanthes scabra, an Orphan Legume from the Brazilian Caatinga.</title>
        <authorList>
            <person name="Ferreira-Neto J.R.C."/>
            <person name="da Silva M.D."/>
            <person name="Binneck E."/>
            <person name="de Melo N.F."/>
            <person name="da Silva R.H."/>
            <person name="de Melo A.L.T.M."/>
            <person name="Pandolfi V."/>
            <person name="Bustamante F.O."/>
            <person name="Brasileiro-Vidal A.C."/>
            <person name="Benko-Iseppon A.M."/>
        </authorList>
    </citation>
    <scope>NUCLEOTIDE SEQUENCE [LARGE SCALE GENOMIC DNA]</scope>
    <source>
        <tissue evidence="2">Leaves</tissue>
    </source>
</reference>
<sequence length="93" mass="10519">MNSKPTQDFGGGGVYLQDMEWVVIAVGVTICLVTTLCWWLLHDNKKKEEEEMRRGKIPKGSFGWPIIGETLDFISSGYTSKPPPLTFLEKRKS</sequence>
<comment type="caution">
    <text evidence="2">The sequence shown here is derived from an EMBL/GenBank/DDBJ whole genome shotgun (WGS) entry which is preliminary data.</text>
</comment>
<accession>A0ABU6U0G9</accession>
<evidence type="ECO:0000313" key="2">
    <source>
        <dbReference type="EMBL" id="MED6154614.1"/>
    </source>
</evidence>
<gene>
    <name evidence="2" type="primary">ROT3_5</name>
    <name evidence="2" type="ORF">PIB30_114235</name>
</gene>
<dbReference type="EC" id="1.14.14.147" evidence="2"/>
<keyword evidence="1" id="KW-0812">Transmembrane</keyword>
<feature type="transmembrane region" description="Helical" evidence="1">
    <location>
        <begin position="21"/>
        <end position="41"/>
    </location>
</feature>
<protein>
    <submittedName>
        <fullName evidence="2">Cytochrome P450</fullName>
        <ecNumber evidence="2">1.14.14.147</ecNumber>
    </submittedName>
</protein>
<keyword evidence="1" id="KW-0472">Membrane</keyword>
<organism evidence="2 3">
    <name type="scientific">Stylosanthes scabra</name>
    <dbReference type="NCBI Taxonomy" id="79078"/>
    <lineage>
        <taxon>Eukaryota</taxon>
        <taxon>Viridiplantae</taxon>
        <taxon>Streptophyta</taxon>
        <taxon>Embryophyta</taxon>
        <taxon>Tracheophyta</taxon>
        <taxon>Spermatophyta</taxon>
        <taxon>Magnoliopsida</taxon>
        <taxon>eudicotyledons</taxon>
        <taxon>Gunneridae</taxon>
        <taxon>Pentapetalae</taxon>
        <taxon>rosids</taxon>
        <taxon>fabids</taxon>
        <taxon>Fabales</taxon>
        <taxon>Fabaceae</taxon>
        <taxon>Papilionoideae</taxon>
        <taxon>50 kb inversion clade</taxon>
        <taxon>dalbergioids sensu lato</taxon>
        <taxon>Dalbergieae</taxon>
        <taxon>Pterocarpus clade</taxon>
        <taxon>Stylosanthes</taxon>
    </lineage>
</organism>
<evidence type="ECO:0000256" key="1">
    <source>
        <dbReference type="SAM" id="Phobius"/>
    </source>
</evidence>
<proteinExistence type="predicted"/>
<name>A0ABU6U0G9_9FABA</name>